<feature type="signal peptide" evidence="1">
    <location>
        <begin position="1"/>
        <end position="20"/>
    </location>
</feature>
<dbReference type="Proteomes" id="UP000490922">
    <property type="component" value="Unassembled WGS sequence"/>
</dbReference>
<evidence type="ECO:0000313" key="3">
    <source>
        <dbReference type="Proteomes" id="UP000490922"/>
    </source>
</evidence>
<protein>
    <submittedName>
        <fullName evidence="2">Porin family protein</fullName>
    </submittedName>
</protein>
<reference evidence="2 3" key="1">
    <citation type="submission" date="2019-09" db="EMBL/GenBank/DDBJ databases">
        <title>Flavobacterium sp. nov., isolated from glacier ice.</title>
        <authorList>
            <person name="Liu Q."/>
        </authorList>
    </citation>
    <scope>NUCLEOTIDE SEQUENCE [LARGE SCALE GENOMIC DNA]</scope>
    <source>
        <strain evidence="2 3">NBRC 112527</strain>
    </source>
</reference>
<feature type="chain" id="PRO_5029613231" evidence="1">
    <location>
        <begin position="21"/>
        <end position="165"/>
    </location>
</feature>
<gene>
    <name evidence="2" type="ORF">F6464_12755</name>
</gene>
<evidence type="ECO:0000313" key="2">
    <source>
        <dbReference type="EMBL" id="KAB1154420.1"/>
    </source>
</evidence>
<dbReference type="EMBL" id="WAEM01000008">
    <property type="protein sequence ID" value="KAB1154420.1"/>
    <property type="molecule type" value="Genomic_DNA"/>
</dbReference>
<dbReference type="Gene3D" id="2.40.160.20">
    <property type="match status" value="1"/>
</dbReference>
<dbReference type="OrthoDB" id="978645at2"/>
<dbReference type="RefSeq" id="WP_151108336.1">
    <property type="nucleotide sequence ID" value="NZ_WAEM01000008.1"/>
</dbReference>
<comment type="caution">
    <text evidence="2">The sequence shown here is derived from an EMBL/GenBank/DDBJ whole genome shotgun (WGS) entry which is preliminary data.</text>
</comment>
<name>A0A7J5AA45_9FLAO</name>
<dbReference type="SUPFAM" id="SSF56925">
    <property type="entry name" value="OMPA-like"/>
    <property type="match status" value="1"/>
</dbReference>
<dbReference type="AlphaFoldDB" id="A0A7J5AA45"/>
<accession>A0A7J5AA45</accession>
<dbReference type="InterPro" id="IPR011250">
    <property type="entry name" value="OMP/PagP_B-barrel"/>
</dbReference>
<sequence>MKKIIYTLLLFISFSFLSQAQEIATNAIGVRIGSYNSFIGELSYQRGLSDSDRLEINLGLKRSNKDIDSYKFTALYQWVWYIDKRFYWFAGFGAGFGVWENDVKNDAYNGNFLFATGDIGIEYSFCDTPLILSLDYRPEMYFSDYKEKNKDNFRGNIGLGIKYRF</sequence>
<keyword evidence="1" id="KW-0732">Signal</keyword>
<keyword evidence="3" id="KW-1185">Reference proteome</keyword>
<evidence type="ECO:0000256" key="1">
    <source>
        <dbReference type="SAM" id="SignalP"/>
    </source>
</evidence>
<proteinExistence type="predicted"/>
<organism evidence="2 3">
    <name type="scientific">Flavobacterium luteum</name>
    <dbReference type="NCBI Taxonomy" id="2026654"/>
    <lineage>
        <taxon>Bacteria</taxon>
        <taxon>Pseudomonadati</taxon>
        <taxon>Bacteroidota</taxon>
        <taxon>Flavobacteriia</taxon>
        <taxon>Flavobacteriales</taxon>
        <taxon>Flavobacteriaceae</taxon>
        <taxon>Flavobacterium</taxon>
    </lineage>
</organism>